<dbReference type="AlphaFoldDB" id="A0A2I4NEP1"/>
<sequence length="75" mass="9271">MRKIKFSKKEQSKELINYIDGDWAEEIMHLVHNKETKKLEIWENRSFGEKYIEITDVFDPKYNVYFNERDRGRNK</sequence>
<gene>
    <name evidence="1" type="ORF">FC794_11930</name>
</gene>
<proteinExistence type="predicted"/>
<evidence type="ECO:0000313" key="2">
    <source>
        <dbReference type="Proteomes" id="UP000478995"/>
    </source>
</evidence>
<protein>
    <submittedName>
        <fullName evidence="1">Uncharacterized protein</fullName>
    </submittedName>
</protein>
<comment type="caution">
    <text evidence="1">The sequence shown here is derived from an EMBL/GenBank/DDBJ whole genome shotgun (WGS) entry which is preliminary data.</text>
</comment>
<reference evidence="1 2" key="1">
    <citation type="submission" date="2019-04" db="EMBL/GenBank/DDBJ databases">
        <title>Genome sequencing of Clostridium botulinum Groups I-IV and Clostridium butyricum.</title>
        <authorList>
            <person name="Brunt J."/>
            <person name="Van Vliet A.H.M."/>
            <person name="Stringer S.C."/>
            <person name="Carter A.T."/>
            <person name="Peck M.W."/>
        </authorList>
    </citation>
    <scope>NUCLEOTIDE SEQUENCE [LARGE SCALE GENOMIC DNA]</scope>
    <source>
        <strain evidence="1 2">IFR 18/037</strain>
    </source>
</reference>
<dbReference type="EMBL" id="SWOY01000003">
    <property type="protein sequence ID" value="NFG17487.1"/>
    <property type="molecule type" value="Genomic_DNA"/>
</dbReference>
<evidence type="ECO:0000313" key="1">
    <source>
        <dbReference type="EMBL" id="NFG17487.1"/>
    </source>
</evidence>
<dbReference type="RefSeq" id="WP_012703988.1">
    <property type="nucleotide sequence ID" value="NZ_CP013683.1"/>
</dbReference>
<name>A0A2I4NEP1_CLOBO</name>
<organism evidence="1 2">
    <name type="scientific">Clostridium botulinum</name>
    <dbReference type="NCBI Taxonomy" id="1491"/>
    <lineage>
        <taxon>Bacteria</taxon>
        <taxon>Bacillati</taxon>
        <taxon>Bacillota</taxon>
        <taxon>Clostridia</taxon>
        <taxon>Eubacteriales</taxon>
        <taxon>Clostridiaceae</taxon>
        <taxon>Clostridium</taxon>
    </lineage>
</organism>
<accession>A0A2I4NEP1</accession>
<dbReference type="Proteomes" id="UP000478995">
    <property type="component" value="Unassembled WGS sequence"/>
</dbReference>